<evidence type="ECO:0008006" key="5">
    <source>
        <dbReference type="Google" id="ProtNLM"/>
    </source>
</evidence>
<dbReference type="GeneID" id="63804418"/>
<proteinExistence type="predicted"/>
<reference evidence="3 4" key="1">
    <citation type="submission" date="2016-07" db="EMBL/GenBank/DDBJ databases">
        <title>Pervasive Adenine N6-methylation of Active Genes in Fungi.</title>
        <authorList>
            <consortium name="DOE Joint Genome Institute"/>
            <person name="Mondo S.J."/>
            <person name="Dannebaum R.O."/>
            <person name="Kuo R.C."/>
            <person name="Labutti K."/>
            <person name="Haridas S."/>
            <person name="Kuo A."/>
            <person name="Salamov A."/>
            <person name="Ahrendt S.R."/>
            <person name="Lipzen A."/>
            <person name="Sullivan W."/>
            <person name="Andreopoulos W.B."/>
            <person name="Clum A."/>
            <person name="Lindquist E."/>
            <person name="Daum C."/>
            <person name="Ramamoorthy G.K."/>
            <person name="Gryganskyi A."/>
            <person name="Culley D."/>
            <person name="Magnuson J.K."/>
            <person name="James T.Y."/>
            <person name="O'Malley M.A."/>
            <person name="Stajich J.E."/>
            <person name="Spatafora J.W."/>
            <person name="Visel A."/>
            <person name="Grigoriev I.V."/>
        </authorList>
    </citation>
    <scope>NUCLEOTIDE SEQUENCE [LARGE SCALE GENOMIC DNA]</scope>
    <source>
        <strain evidence="3 4">ATCC 12442</strain>
    </source>
</reference>
<name>A0A1Y1W624_9FUNG</name>
<keyword evidence="4" id="KW-1185">Reference proteome</keyword>
<comment type="caution">
    <text evidence="3">The sequence shown here is derived from an EMBL/GenBank/DDBJ whole genome shotgun (WGS) entry which is preliminary data.</text>
</comment>
<dbReference type="InterPro" id="IPR011990">
    <property type="entry name" value="TPR-like_helical_dom_sf"/>
</dbReference>
<dbReference type="AlphaFoldDB" id="A0A1Y1W624"/>
<keyword evidence="2" id="KW-0812">Transmembrane</keyword>
<gene>
    <name evidence="3" type="ORF">DL89DRAFT_268040</name>
</gene>
<evidence type="ECO:0000313" key="3">
    <source>
        <dbReference type="EMBL" id="ORX69000.1"/>
    </source>
</evidence>
<organism evidence="3 4">
    <name type="scientific">Linderina pennispora</name>
    <dbReference type="NCBI Taxonomy" id="61395"/>
    <lineage>
        <taxon>Eukaryota</taxon>
        <taxon>Fungi</taxon>
        <taxon>Fungi incertae sedis</taxon>
        <taxon>Zoopagomycota</taxon>
        <taxon>Kickxellomycotina</taxon>
        <taxon>Kickxellomycetes</taxon>
        <taxon>Kickxellales</taxon>
        <taxon>Kickxellaceae</taxon>
        <taxon>Linderina</taxon>
    </lineage>
</organism>
<dbReference type="EMBL" id="MCFD01000008">
    <property type="protein sequence ID" value="ORX69000.1"/>
    <property type="molecule type" value="Genomic_DNA"/>
</dbReference>
<evidence type="ECO:0000313" key="4">
    <source>
        <dbReference type="Proteomes" id="UP000193922"/>
    </source>
</evidence>
<dbReference type="Proteomes" id="UP000193922">
    <property type="component" value="Unassembled WGS sequence"/>
</dbReference>
<dbReference type="SUPFAM" id="SSF48452">
    <property type="entry name" value="TPR-like"/>
    <property type="match status" value="1"/>
</dbReference>
<dbReference type="Gene3D" id="1.25.40.10">
    <property type="entry name" value="Tetratricopeptide repeat domain"/>
    <property type="match status" value="1"/>
</dbReference>
<dbReference type="InterPro" id="IPR040201">
    <property type="entry name" value="Mrg3-like"/>
</dbReference>
<dbReference type="PANTHER" id="PTHR28142">
    <property type="entry name" value="MITOCHONDRIAL INNER MEMBRANE I-AAA PROTEASE SUPERCOMPLEX SUBUNIT MGR3-RELATED"/>
    <property type="match status" value="1"/>
</dbReference>
<keyword evidence="2" id="KW-1133">Transmembrane helix</keyword>
<feature type="transmembrane region" description="Helical" evidence="2">
    <location>
        <begin position="56"/>
        <end position="76"/>
    </location>
</feature>
<evidence type="ECO:0000256" key="2">
    <source>
        <dbReference type="SAM" id="Phobius"/>
    </source>
</evidence>
<accession>A0A1Y1W624</accession>
<feature type="region of interest" description="Disordered" evidence="1">
    <location>
        <begin position="15"/>
        <end position="38"/>
    </location>
</feature>
<protein>
    <recommendedName>
        <fullName evidence="5">TPR-like protein</fullName>
    </recommendedName>
</protein>
<feature type="compositionally biased region" description="Basic and acidic residues" evidence="1">
    <location>
        <begin position="18"/>
        <end position="37"/>
    </location>
</feature>
<sequence>MHQYSTESELFKGTPKFTRVEPKGKRPSKPDSVHAARNEWGSTGRVELNSTNLRRLATMGVLAVAGLGLVGVATYYGSTYYYLCSRWPVPAEISDSNTRNLLYLATYYEQLAPDYDKALQALEKALELIKKHGKLPMVSPTVVELKIRIAECLVKLGESGKVPELMAPVQEYLSCTASDPSDKDPISTCMLMYRVSVAIGDANMESGVFSGARKSYGLGLAAVKDMKKLLSQQFKGEYLDSYTTLDQINLKEAELSMRLGEAFHRGGDIDTAETLFKGTLYATKQHYAQLDLTPRVVVDMRTFVDGWADRARELAKSQDKAKQAPCVACYSQVLAQLGQIAERQGDQTKALRRFREAYEHARLNFAGDLDRICCR</sequence>
<dbReference type="RefSeq" id="XP_040742732.1">
    <property type="nucleotide sequence ID" value="XM_040887770.1"/>
</dbReference>
<evidence type="ECO:0000256" key="1">
    <source>
        <dbReference type="SAM" id="MobiDB-lite"/>
    </source>
</evidence>
<dbReference type="PANTHER" id="PTHR28142:SF1">
    <property type="entry name" value="MITOCHONDRIAL INNER MEMBRANE I-AAA PROTEASE SUPERCOMPLEX SUBUNIT MGR3-RELATED"/>
    <property type="match status" value="1"/>
</dbReference>
<keyword evidence="2" id="KW-0472">Membrane</keyword>
<feature type="non-terminal residue" evidence="3">
    <location>
        <position position="375"/>
    </location>
</feature>
<dbReference type="OrthoDB" id="5307922at2759"/>